<dbReference type="RefSeq" id="WP_011904399.1">
    <property type="nucleotide sequence ID" value="NC_009380.1"/>
</dbReference>
<sequence>MLFNRRTPTSVLLVALISSTALMLPTGAAAAASVCANPSAPGQVISDASWHQQWLTPQRVWPFSTGAGVRVAVVDSGSDGDHPQLNGQVANGFDALRGTSGGDIDCVSHGTAVTSLIAARPQEGIGFHGLAPDATILPIRVSEQAGSGGGETPGESVSTEIFAQAIRRAVDDGADVVNMSVTLYRPDPDVEGAIRYARERDVVLVAAAGNLHRNGEQSDPVPYPAAYDGVIGVGAIDQQGARVEQSQVGPYVDLVAPGGGVVAATRVNGHAIWSGTSFATPLVSATAALIRAAEPELSATQVSRRLLATADPARGGPGQGYGQGVLNPYRAVTERLSTAAPVAPAPLPDPPYDAVALERAQRWHVLGRVALWGGLSVAVLALAIGATVLLLPRGRRLRWHPIRPGEPPPSGPEIDDPEEAFFRVPTSLPRG</sequence>
<dbReference type="PANTHER" id="PTHR43806:SF11">
    <property type="entry name" value="CEREVISIN-RELATED"/>
    <property type="match status" value="1"/>
</dbReference>
<dbReference type="Pfam" id="PF00082">
    <property type="entry name" value="Peptidase_S8"/>
    <property type="match status" value="1"/>
</dbReference>
<organism evidence="14 15">
    <name type="scientific">Salinispora tropica (strain ATCC BAA-916 / DSM 44818 / JCM 13857 / NBRC 105044 / CNB-440)</name>
    <dbReference type="NCBI Taxonomy" id="369723"/>
    <lineage>
        <taxon>Bacteria</taxon>
        <taxon>Bacillati</taxon>
        <taxon>Actinomycetota</taxon>
        <taxon>Actinomycetes</taxon>
        <taxon>Micromonosporales</taxon>
        <taxon>Micromonosporaceae</taxon>
        <taxon>Salinispora</taxon>
    </lineage>
</organism>
<keyword evidence="5 11" id="KW-0812">Transmembrane</keyword>
<dbReference type="KEGG" id="stp:Strop_0480"/>
<accession>A4X265</accession>
<dbReference type="InterPro" id="IPR023828">
    <property type="entry name" value="Peptidase_S8_Ser-AS"/>
</dbReference>
<evidence type="ECO:0000256" key="7">
    <source>
        <dbReference type="ARBA" id="ARBA00022825"/>
    </source>
</evidence>
<keyword evidence="6 10" id="KW-0378">Hydrolase</keyword>
<keyword evidence="9 11" id="KW-0472">Membrane</keyword>
<reference evidence="15" key="1">
    <citation type="journal article" date="2007" name="Proc. Natl. Acad. Sci. U.S.A.">
        <title>Genome sequencing reveals complex secondary metabolome in the marine actinomycete Salinispora tropica.</title>
        <authorList>
            <person name="Udwary D.W."/>
            <person name="Zeigler L."/>
            <person name="Asolkar R.N."/>
            <person name="Singan V."/>
            <person name="Lapidus A."/>
            <person name="Fenical W."/>
            <person name="Jensen P.R."/>
            <person name="Moore B.S."/>
        </authorList>
    </citation>
    <scope>NUCLEOTIDE SEQUENCE [LARGE SCALE GENOMIC DNA]</scope>
    <source>
        <strain evidence="15">ATCC BAA-916 / DSM 44818 / CNB-440</strain>
    </source>
</reference>
<keyword evidence="15" id="KW-1185">Reference proteome</keyword>
<dbReference type="PROSITE" id="PS00138">
    <property type="entry name" value="SUBTILASE_SER"/>
    <property type="match status" value="1"/>
</dbReference>
<feature type="domain" description="Peptidase S8/S53" evidence="13">
    <location>
        <begin position="66"/>
        <end position="324"/>
    </location>
</feature>
<dbReference type="PRINTS" id="PR00723">
    <property type="entry name" value="SUBTILISIN"/>
</dbReference>
<dbReference type="InterPro" id="IPR036852">
    <property type="entry name" value="Peptidase_S8/S53_dom_sf"/>
</dbReference>
<evidence type="ECO:0000256" key="2">
    <source>
        <dbReference type="ARBA" id="ARBA00011073"/>
    </source>
</evidence>
<dbReference type="PATRIC" id="fig|369723.5.peg.498"/>
<feature type="active site" description="Charge relay system" evidence="10">
    <location>
        <position position="75"/>
    </location>
</feature>
<dbReference type="PROSITE" id="PS51892">
    <property type="entry name" value="SUBTILASE"/>
    <property type="match status" value="1"/>
</dbReference>
<evidence type="ECO:0000256" key="12">
    <source>
        <dbReference type="SAM" id="SignalP"/>
    </source>
</evidence>
<evidence type="ECO:0000256" key="3">
    <source>
        <dbReference type="ARBA" id="ARBA00022475"/>
    </source>
</evidence>
<dbReference type="Gene3D" id="3.40.50.200">
    <property type="entry name" value="Peptidase S8/S53 domain"/>
    <property type="match status" value="1"/>
</dbReference>
<dbReference type="InterPro" id="IPR023834">
    <property type="entry name" value="T7SS_pept_S8A_mycosin"/>
</dbReference>
<feature type="chain" id="PRO_5002676551" evidence="12">
    <location>
        <begin position="31"/>
        <end position="431"/>
    </location>
</feature>
<dbReference type="eggNOG" id="COG1404">
    <property type="taxonomic scope" value="Bacteria"/>
</dbReference>
<feature type="active site" description="Charge relay system" evidence="10">
    <location>
        <position position="277"/>
    </location>
</feature>
<dbReference type="GO" id="GO:0005886">
    <property type="term" value="C:plasma membrane"/>
    <property type="evidence" value="ECO:0007669"/>
    <property type="project" value="UniProtKB-SubCell"/>
</dbReference>
<evidence type="ECO:0000256" key="6">
    <source>
        <dbReference type="ARBA" id="ARBA00022801"/>
    </source>
</evidence>
<keyword evidence="3" id="KW-1003">Cell membrane</keyword>
<dbReference type="PROSITE" id="PS00137">
    <property type="entry name" value="SUBTILASE_HIS"/>
    <property type="match status" value="1"/>
</dbReference>
<proteinExistence type="inferred from homology"/>
<protein>
    <submittedName>
        <fullName evidence="14">Peptidase S8 and S53, subtilisin, kexin, sedolisin</fullName>
    </submittedName>
</protein>
<evidence type="ECO:0000313" key="14">
    <source>
        <dbReference type="EMBL" id="ABP52965.1"/>
    </source>
</evidence>
<feature type="signal peptide" evidence="12">
    <location>
        <begin position="1"/>
        <end position="30"/>
    </location>
</feature>
<comment type="subcellular location">
    <subcellularLocation>
        <location evidence="1">Cell membrane</location>
        <topology evidence="1">Single-pass membrane protein</topology>
    </subcellularLocation>
</comment>
<feature type="active site" description="Charge relay system" evidence="10">
    <location>
        <position position="109"/>
    </location>
</feature>
<dbReference type="HOGENOM" id="CLU_011263_13_3_11"/>
<evidence type="ECO:0000256" key="9">
    <source>
        <dbReference type="ARBA" id="ARBA00023136"/>
    </source>
</evidence>
<evidence type="ECO:0000259" key="13">
    <source>
        <dbReference type="Pfam" id="PF00082"/>
    </source>
</evidence>
<dbReference type="SUPFAM" id="SSF52743">
    <property type="entry name" value="Subtilisin-like"/>
    <property type="match status" value="1"/>
</dbReference>
<evidence type="ECO:0000313" key="15">
    <source>
        <dbReference type="Proteomes" id="UP000000235"/>
    </source>
</evidence>
<dbReference type="Proteomes" id="UP000000235">
    <property type="component" value="Chromosome"/>
</dbReference>
<evidence type="ECO:0000256" key="8">
    <source>
        <dbReference type="ARBA" id="ARBA00022989"/>
    </source>
</evidence>
<dbReference type="InterPro" id="IPR015500">
    <property type="entry name" value="Peptidase_S8_subtilisin-rel"/>
</dbReference>
<evidence type="ECO:0000256" key="11">
    <source>
        <dbReference type="SAM" id="Phobius"/>
    </source>
</evidence>
<dbReference type="STRING" id="369723.Strop_0480"/>
<keyword evidence="7 10" id="KW-0720">Serine protease</keyword>
<dbReference type="EMBL" id="CP000667">
    <property type="protein sequence ID" value="ABP52965.1"/>
    <property type="molecule type" value="Genomic_DNA"/>
</dbReference>
<name>A4X265_SALTO</name>
<dbReference type="InterPro" id="IPR022398">
    <property type="entry name" value="Peptidase_S8_His-AS"/>
</dbReference>
<dbReference type="GO" id="GO:0006508">
    <property type="term" value="P:proteolysis"/>
    <property type="evidence" value="ECO:0007669"/>
    <property type="project" value="UniProtKB-KW"/>
</dbReference>
<feature type="transmembrane region" description="Helical" evidence="11">
    <location>
        <begin position="369"/>
        <end position="391"/>
    </location>
</feature>
<dbReference type="AlphaFoldDB" id="A4X265"/>
<comment type="similarity">
    <text evidence="2 10">Belongs to the peptidase S8 family.</text>
</comment>
<gene>
    <name evidence="14" type="ordered locus">Strop_0480</name>
</gene>
<evidence type="ECO:0000256" key="5">
    <source>
        <dbReference type="ARBA" id="ARBA00022692"/>
    </source>
</evidence>
<dbReference type="GO" id="GO:0004252">
    <property type="term" value="F:serine-type endopeptidase activity"/>
    <property type="evidence" value="ECO:0007669"/>
    <property type="project" value="UniProtKB-UniRule"/>
</dbReference>
<keyword evidence="12" id="KW-0732">Signal</keyword>
<evidence type="ECO:0000256" key="4">
    <source>
        <dbReference type="ARBA" id="ARBA00022670"/>
    </source>
</evidence>
<evidence type="ECO:0000256" key="1">
    <source>
        <dbReference type="ARBA" id="ARBA00004162"/>
    </source>
</evidence>
<keyword evidence="4 10" id="KW-0645">Protease</keyword>
<dbReference type="InterPro" id="IPR000209">
    <property type="entry name" value="Peptidase_S8/S53_dom"/>
</dbReference>
<evidence type="ECO:0000256" key="10">
    <source>
        <dbReference type="PROSITE-ProRule" id="PRU01240"/>
    </source>
</evidence>
<dbReference type="NCBIfam" id="TIGR03921">
    <property type="entry name" value="T7SS_mycosin"/>
    <property type="match status" value="1"/>
</dbReference>
<keyword evidence="8 11" id="KW-1133">Transmembrane helix</keyword>
<dbReference type="InterPro" id="IPR050131">
    <property type="entry name" value="Peptidase_S8_subtilisin-like"/>
</dbReference>
<dbReference type="PANTHER" id="PTHR43806">
    <property type="entry name" value="PEPTIDASE S8"/>
    <property type="match status" value="1"/>
</dbReference>